<organism evidence="2 3">
    <name type="scientific">Eiseniibacteriota bacterium</name>
    <dbReference type="NCBI Taxonomy" id="2212470"/>
    <lineage>
        <taxon>Bacteria</taxon>
        <taxon>Candidatus Eiseniibacteriota</taxon>
    </lineage>
</organism>
<feature type="domain" description="Hydrazine synthase alpha subunit middle" evidence="1">
    <location>
        <begin position="74"/>
        <end position="146"/>
    </location>
</feature>
<sequence>YNDPDANEFDAQLLAPHDKPPVIPNVVDHSQTTGVFLAQDVFNRGPRDGQEIPRRGVDAVPQIAVLAARPVPRGMGNDFSITEFEPRSFLGYAPVQEDGSFRIRVPADTPISFATLDDEGRGFVVKRTWLYVRPGEEFNQCTGCHEDREAGGPFPTNLAPMAATLEPTDLNVPPSERRIISYETEIEPIIEAKCVSCHVPTYESRDSLLVDGRTVTVVDTIPAPGLLDLRSLADTTERGEIFPLAYVSLAGEGDEEEGTRTFITPAFPRRSLLIDTIMGLGSHAGEEPHPTTENALTEAEKESFRLWVMLGAQYR</sequence>
<name>A0A956LY79_UNCEI</name>
<accession>A0A956LY79</accession>
<dbReference type="EMBL" id="JAGQHR010000200">
    <property type="protein sequence ID" value="MCA9727621.1"/>
    <property type="molecule type" value="Genomic_DNA"/>
</dbReference>
<evidence type="ECO:0000259" key="1">
    <source>
        <dbReference type="Pfam" id="PF18582"/>
    </source>
</evidence>
<dbReference type="Proteomes" id="UP000697710">
    <property type="component" value="Unassembled WGS sequence"/>
</dbReference>
<reference evidence="2" key="1">
    <citation type="submission" date="2020-04" db="EMBL/GenBank/DDBJ databases">
        <authorList>
            <person name="Zhang T."/>
        </authorList>
    </citation>
    <scope>NUCLEOTIDE SEQUENCE</scope>
    <source>
        <strain evidence="2">HKST-UBA01</strain>
    </source>
</reference>
<comment type="caution">
    <text evidence="2">The sequence shown here is derived from an EMBL/GenBank/DDBJ whole genome shotgun (WGS) entry which is preliminary data.</text>
</comment>
<dbReference type="Pfam" id="PF18582">
    <property type="entry name" value="HZS_alpha"/>
    <property type="match status" value="1"/>
</dbReference>
<dbReference type="AlphaFoldDB" id="A0A956LY79"/>
<dbReference type="InterPro" id="IPR036280">
    <property type="entry name" value="Multihaem_cyt_sf"/>
</dbReference>
<dbReference type="SUPFAM" id="SSF48695">
    <property type="entry name" value="Multiheme cytochromes"/>
    <property type="match status" value="1"/>
</dbReference>
<reference evidence="2" key="2">
    <citation type="journal article" date="2021" name="Microbiome">
        <title>Successional dynamics and alternative stable states in a saline activated sludge microbial community over 9 years.</title>
        <authorList>
            <person name="Wang Y."/>
            <person name="Ye J."/>
            <person name="Ju F."/>
            <person name="Liu L."/>
            <person name="Boyd J.A."/>
            <person name="Deng Y."/>
            <person name="Parks D.H."/>
            <person name="Jiang X."/>
            <person name="Yin X."/>
            <person name="Woodcroft B.J."/>
            <person name="Tyson G.W."/>
            <person name="Hugenholtz P."/>
            <person name="Polz M.F."/>
            <person name="Zhang T."/>
        </authorList>
    </citation>
    <scope>NUCLEOTIDE SEQUENCE</scope>
    <source>
        <strain evidence="2">HKST-UBA01</strain>
    </source>
</reference>
<gene>
    <name evidence="2" type="ORF">KC729_08055</name>
</gene>
<proteinExistence type="predicted"/>
<evidence type="ECO:0000313" key="3">
    <source>
        <dbReference type="Proteomes" id="UP000697710"/>
    </source>
</evidence>
<protein>
    <recommendedName>
        <fullName evidence="1">Hydrazine synthase alpha subunit middle domain-containing protein</fullName>
    </recommendedName>
</protein>
<dbReference type="InterPro" id="IPR040698">
    <property type="entry name" value="HZS_alpha_mid"/>
</dbReference>
<evidence type="ECO:0000313" key="2">
    <source>
        <dbReference type="EMBL" id="MCA9727621.1"/>
    </source>
</evidence>
<feature type="non-terminal residue" evidence="2">
    <location>
        <position position="1"/>
    </location>
</feature>